<evidence type="ECO:0000256" key="3">
    <source>
        <dbReference type="SAM" id="Phobius"/>
    </source>
</evidence>
<name>A0A7K1J3F6_9BIFI</name>
<dbReference type="InterPro" id="IPR050922">
    <property type="entry name" value="LytR/CpsA/Psr_CW_biosynth"/>
</dbReference>
<feature type="compositionally biased region" description="Low complexity" evidence="2">
    <location>
        <begin position="411"/>
        <end position="420"/>
    </location>
</feature>
<dbReference type="EMBL" id="WNLP01000001">
    <property type="protein sequence ID" value="MUH59005.1"/>
    <property type="molecule type" value="Genomic_DNA"/>
</dbReference>
<keyword evidence="3" id="KW-0472">Membrane</keyword>
<evidence type="ECO:0000259" key="4">
    <source>
        <dbReference type="Pfam" id="PF03816"/>
    </source>
</evidence>
<dbReference type="PANTHER" id="PTHR33392">
    <property type="entry name" value="POLYISOPRENYL-TEICHOIC ACID--PEPTIDOGLYCAN TEICHOIC ACID TRANSFERASE TAGU"/>
    <property type="match status" value="1"/>
</dbReference>
<protein>
    <submittedName>
        <fullName evidence="5">Transcriptional regulator</fullName>
    </submittedName>
</protein>
<feature type="region of interest" description="Disordered" evidence="2">
    <location>
        <begin position="1"/>
        <end position="24"/>
    </location>
</feature>
<keyword evidence="3" id="KW-0812">Transmembrane</keyword>
<evidence type="ECO:0000313" key="6">
    <source>
        <dbReference type="Proteomes" id="UP000487882"/>
    </source>
</evidence>
<feature type="region of interest" description="Disordered" evidence="2">
    <location>
        <begin position="369"/>
        <end position="473"/>
    </location>
</feature>
<gene>
    <name evidence="5" type="ORF">GSD1FS_0309</name>
</gene>
<dbReference type="Pfam" id="PF03816">
    <property type="entry name" value="LytR_cpsA_psr"/>
    <property type="match status" value="1"/>
</dbReference>
<reference evidence="5 6" key="1">
    <citation type="submission" date="2019-09" db="EMBL/GenBank/DDBJ databases">
        <title>Bifidobacterium canis sp. nov., isolated from the digestive tract of German Shepherd dog puppy.</title>
        <authorList>
            <person name="Bunesova V."/>
        </authorList>
    </citation>
    <scope>NUCLEOTIDE SEQUENCE [LARGE SCALE GENOMIC DNA]</scope>
    <source>
        <strain evidence="5 6">GSD1FS</strain>
    </source>
</reference>
<comment type="similarity">
    <text evidence="1">Belongs to the LytR/CpsA/Psr (LCP) family.</text>
</comment>
<evidence type="ECO:0000256" key="1">
    <source>
        <dbReference type="ARBA" id="ARBA00006068"/>
    </source>
</evidence>
<feature type="transmembrane region" description="Helical" evidence="3">
    <location>
        <begin position="39"/>
        <end position="60"/>
    </location>
</feature>
<comment type="caution">
    <text evidence="5">The sequence shown here is derived from an EMBL/GenBank/DDBJ whole genome shotgun (WGS) entry which is preliminary data.</text>
</comment>
<proteinExistence type="inferred from homology"/>
<evidence type="ECO:0000256" key="2">
    <source>
        <dbReference type="SAM" id="MobiDB-lite"/>
    </source>
</evidence>
<feature type="compositionally biased region" description="Basic and acidic residues" evidence="2">
    <location>
        <begin position="1"/>
        <end position="10"/>
    </location>
</feature>
<evidence type="ECO:0000313" key="5">
    <source>
        <dbReference type="EMBL" id="MUH59005.1"/>
    </source>
</evidence>
<keyword evidence="3" id="KW-1133">Transmembrane helix</keyword>
<feature type="compositionally biased region" description="Basic and acidic residues" evidence="2">
    <location>
        <begin position="379"/>
        <end position="391"/>
    </location>
</feature>
<organism evidence="5 6">
    <name type="scientific">Bifidobacterium canis</name>
    <dbReference type="NCBI Taxonomy" id="2610880"/>
    <lineage>
        <taxon>Bacteria</taxon>
        <taxon>Bacillati</taxon>
        <taxon>Actinomycetota</taxon>
        <taxon>Actinomycetes</taxon>
        <taxon>Bifidobacteriales</taxon>
        <taxon>Bifidobacteriaceae</taxon>
        <taxon>Bifidobacterium</taxon>
    </lineage>
</organism>
<dbReference type="PANTHER" id="PTHR33392:SF6">
    <property type="entry name" value="POLYISOPRENYL-TEICHOIC ACID--PEPTIDOGLYCAN TEICHOIC ACID TRANSFERASE TAGU"/>
    <property type="match status" value="1"/>
</dbReference>
<dbReference type="Proteomes" id="UP000487882">
    <property type="component" value="Unassembled WGS sequence"/>
</dbReference>
<accession>A0A7K1J3F6</accession>
<dbReference type="InterPro" id="IPR004474">
    <property type="entry name" value="LytR_CpsA_psr"/>
</dbReference>
<feature type="compositionally biased region" description="Low complexity" evidence="2">
    <location>
        <begin position="392"/>
        <end position="404"/>
    </location>
</feature>
<dbReference type="RefSeq" id="WP_155588047.1">
    <property type="nucleotide sequence ID" value="NZ_WNLP01000001.1"/>
</dbReference>
<dbReference type="AlphaFoldDB" id="A0A7K1J3F6"/>
<feature type="domain" description="Cell envelope-related transcriptional attenuator" evidence="4">
    <location>
        <begin position="120"/>
        <end position="282"/>
    </location>
</feature>
<sequence length="493" mass="52971">MASHTDDRNRTVTIGGPISERPKHSGVQYRNARYRVVKIISMIVVGALVFAGAVAAATWLNINSIVQENKVGSLLSKEDAYLDPNSGKPINFVLIGQDTRDGDGNGSVSGDGSTEVGLHNADTTMVVQIGASRKYVNLVSIPRDSLVDVPACKTSKDTIPAQYGVQFNSIFANAYSVGGDLSSAASCTVSAVNALTGLDIKNFIVVDFNGLSKMIDAIGGVDLCFPSDVDDENTNMHFTKGMHHLNGTEATNYARRRHGNDTDGSDIMRTTRQQYLIKSVLQVAISKNLFTQTSQLYQLVKNALQSLSFSEGMADTNALMGLAVSLRNLKVDHVYSQTVPVQAAPEDPNRVVWTDAAKEVWAKFKESKPLYGSEEETDDTNKDSSKDDLLKEQTSTESASPSAEASEEATETPSQSTESTEGADTSGQSEQKDEAKLDAATGLLVHSDGTLTDPETGGVVDPEDGSIKDPNTNQYVGISYRYLNNTICKVSKD</sequence>
<keyword evidence="6" id="KW-1185">Reference proteome</keyword>
<dbReference type="NCBIfam" id="TIGR00350">
    <property type="entry name" value="lytR_cpsA_psr"/>
    <property type="match status" value="1"/>
</dbReference>
<dbReference type="Gene3D" id="3.40.630.190">
    <property type="entry name" value="LCP protein"/>
    <property type="match status" value="1"/>
</dbReference>